<dbReference type="RefSeq" id="WP_289414543.1">
    <property type="nucleotide sequence ID" value="NZ_JAQIBD010000005.1"/>
</dbReference>
<dbReference type="EMBL" id="JAQIBD010000005">
    <property type="protein sequence ID" value="MDM5272701.1"/>
    <property type="molecule type" value="Genomic_DNA"/>
</dbReference>
<dbReference type="InterPro" id="IPR051202">
    <property type="entry name" value="Peptidase_C40"/>
</dbReference>
<dbReference type="PROSITE" id="PS51935">
    <property type="entry name" value="NLPC_P60"/>
    <property type="match status" value="1"/>
</dbReference>
<organism evidence="7 8">
    <name type="scientific">Sulfurovum zhangzhouensis</name>
    <dbReference type="NCBI Taxonomy" id="3019067"/>
    <lineage>
        <taxon>Bacteria</taxon>
        <taxon>Pseudomonadati</taxon>
        <taxon>Campylobacterota</taxon>
        <taxon>Epsilonproteobacteria</taxon>
        <taxon>Campylobacterales</taxon>
        <taxon>Sulfurovaceae</taxon>
        <taxon>Sulfurovum</taxon>
    </lineage>
</organism>
<keyword evidence="3" id="KW-0378">Hydrolase</keyword>
<dbReference type="PANTHER" id="PTHR47053:SF1">
    <property type="entry name" value="MUREIN DD-ENDOPEPTIDASE MEPH-RELATED"/>
    <property type="match status" value="1"/>
</dbReference>
<gene>
    <name evidence="7" type="ORF">PGH07_11005</name>
</gene>
<keyword evidence="5" id="KW-0732">Signal</keyword>
<comment type="caution">
    <text evidence="7">The sequence shown here is derived from an EMBL/GenBank/DDBJ whole genome shotgun (WGS) entry which is preliminary data.</text>
</comment>
<feature type="domain" description="NlpC/P60" evidence="6">
    <location>
        <begin position="38"/>
        <end position="164"/>
    </location>
</feature>
<sequence>MKQFSTLLFTMLLLAGCAQKKPYTYPNYDIIKPEVTCKPNRYNIQTLLGFYLDKPYVWAEEGPDAFDCSGLTYNIYGQMGVEIPRVAREQAKVGKTIPFKDLQEGDLIFFGSTNKRSKYISHVGIYLGDGWFAHASSKDRKVTVTQFSEEPRYLKRMKLCKRYLSEDETKLYMTCDAPLEKMQVTSTRYTTPWKTGMKLPKKAVPH</sequence>
<feature type="signal peptide" evidence="5">
    <location>
        <begin position="1"/>
        <end position="20"/>
    </location>
</feature>
<dbReference type="InterPro" id="IPR038765">
    <property type="entry name" value="Papain-like_cys_pep_sf"/>
</dbReference>
<proteinExistence type="inferred from homology"/>
<dbReference type="InterPro" id="IPR000064">
    <property type="entry name" value="NLP_P60_dom"/>
</dbReference>
<dbReference type="Gene3D" id="3.90.1720.10">
    <property type="entry name" value="endopeptidase domain like (from Nostoc punctiforme)"/>
    <property type="match status" value="1"/>
</dbReference>
<dbReference type="Pfam" id="PF00877">
    <property type="entry name" value="NLPC_P60"/>
    <property type="match status" value="1"/>
</dbReference>
<evidence type="ECO:0000256" key="3">
    <source>
        <dbReference type="ARBA" id="ARBA00022801"/>
    </source>
</evidence>
<keyword evidence="2" id="KW-0645">Protease</keyword>
<comment type="similarity">
    <text evidence="1">Belongs to the peptidase C40 family.</text>
</comment>
<evidence type="ECO:0000256" key="5">
    <source>
        <dbReference type="SAM" id="SignalP"/>
    </source>
</evidence>
<dbReference type="PROSITE" id="PS51257">
    <property type="entry name" value="PROKAR_LIPOPROTEIN"/>
    <property type="match status" value="1"/>
</dbReference>
<evidence type="ECO:0000313" key="8">
    <source>
        <dbReference type="Proteomes" id="UP001169069"/>
    </source>
</evidence>
<dbReference type="Proteomes" id="UP001169069">
    <property type="component" value="Unassembled WGS sequence"/>
</dbReference>
<keyword evidence="8" id="KW-1185">Reference proteome</keyword>
<reference evidence="7" key="1">
    <citation type="submission" date="2023-01" db="EMBL/GenBank/DDBJ databases">
        <title>Sulfurovum sp. zt1-1 genome assembly.</title>
        <authorList>
            <person name="Wang J."/>
        </authorList>
    </citation>
    <scope>NUCLEOTIDE SEQUENCE</scope>
    <source>
        <strain evidence="7">Zt1-1</strain>
    </source>
</reference>
<protein>
    <submittedName>
        <fullName evidence="7">C40 family peptidase</fullName>
    </submittedName>
</protein>
<evidence type="ECO:0000256" key="4">
    <source>
        <dbReference type="ARBA" id="ARBA00022807"/>
    </source>
</evidence>
<keyword evidence="4" id="KW-0788">Thiol protease</keyword>
<dbReference type="SUPFAM" id="SSF54001">
    <property type="entry name" value="Cysteine proteinases"/>
    <property type="match status" value="1"/>
</dbReference>
<dbReference type="PANTHER" id="PTHR47053">
    <property type="entry name" value="MUREIN DD-ENDOPEPTIDASE MEPH-RELATED"/>
    <property type="match status" value="1"/>
</dbReference>
<evidence type="ECO:0000256" key="2">
    <source>
        <dbReference type="ARBA" id="ARBA00022670"/>
    </source>
</evidence>
<name>A0ABT7R0V1_9BACT</name>
<feature type="chain" id="PRO_5045133516" evidence="5">
    <location>
        <begin position="21"/>
        <end position="206"/>
    </location>
</feature>
<evidence type="ECO:0000313" key="7">
    <source>
        <dbReference type="EMBL" id="MDM5272701.1"/>
    </source>
</evidence>
<accession>A0ABT7R0V1</accession>
<evidence type="ECO:0000256" key="1">
    <source>
        <dbReference type="ARBA" id="ARBA00007074"/>
    </source>
</evidence>
<evidence type="ECO:0000259" key="6">
    <source>
        <dbReference type="PROSITE" id="PS51935"/>
    </source>
</evidence>